<feature type="compositionally biased region" description="Basic and acidic residues" evidence="10">
    <location>
        <begin position="54"/>
        <end position="63"/>
    </location>
</feature>
<evidence type="ECO:0000256" key="4">
    <source>
        <dbReference type="ARBA" id="ARBA00022771"/>
    </source>
</evidence>
<comment type="caution">
    <text evidence="12">The sequence shown here is derived from an EMBL/GenBank/DDBJ whole genome shotgun (WGS) entry which is preliminary data.</text>
</comment>
<dbReference type="GO" id="GO:0008270">
    <property type="term" value="F:zinc ion binding"/>
    <property type="evidence" value="ECO:0007669"/>
    <property type="project" value="UniProtKB-KW"/>
</dbReference>
<dbReference type="GO" id="GO:0005634">
    <property type="term" value="C:nucleus"/>
    <property type="evidence" value="ECO:0007669"/>
    <property type="project" value="UniProtKB-SubCell"/>
</dbReference>
<sequence length="440" mass="47215">MATGTDADGLSPSSGRRPCSELELEKGEFVASDDDLAGSHDDRRSVFQHHRGGGGKDARTRPEIKRRRLEFEGTVVDGGALPSPTPSCDCDSDGTISDVDADAGAASLAQEPLFFRCLVCRREFTSQKGLNGHMSAHGRRGRQHGNKERTPPRPRSAPVSVGWAVTGKRGSVGRRSVTPKKEALVDSMAMVVPEPVINPMPIAFASRSSSAEPNPRNPSNQVVVHPPCSPQFLRGHQPAAPQVVLALAQPTVIQAQQSVVKQPAAPQAVAHHVQRTTPPTPARDEQGWWLCKEKGCDQRRFATHRALGGHMSSHMRQKNYGGDPACANPAKLHPCKHCPREFTSPLQLGGHMSKHREKARSKKHGAIPKVLAHEIAPALALSLPMPPAAMEVAPAQPAVAPGVPGVLRLFGVNIVPAAPPACRRDRNGSELPQRAVDYSR</sequence>
<dbReference type="Pfam" id="PF13912">
    <property type="entry name" value="zf-C2H2_6"/>
    <property type="match status" value="3"/>
</dbReference>
<evidence type="ECO:0000256" key="5">
    <source>
        <dbReference type="ARBA" id="ARBA00022833"/>
    </source>
</evidence>
<dbReference type="PROSITE" id="PS50157">
    <property type="entry name" value="ZINC_FINGER_C2H2_2"/>
    <property type="match status" value="1"/>
</dbReference>
<evidence type="ECO:0000256" key="8">
    <source>
        <dbReference type="ARBA" id="ARBA00023242"/>
    </source>
</evidence>
<feature type="region of interest" description="Disordered" evidence="10">
    <location>
        <begin position="130"/>
        <end position="160"/>
    </location>
</feature>
<dbReference type="PROSITE" id="PS00028">
    <property type="entry name" value="ZINC_FINGER_C2H2_1"/>
    <property type="match status" value="2"/>
</dbReference>
<feature type="compositionally biased region" description="Basic and acidic residues" evidence="10">
    <location>
        <begin position="18"/>
        <end position="28"/>
    </location>
</feature>
<feature type="domain" description="C2H2-type" evidence="11">
    <location>
        <begin position="115"/>
        <end position="137"/>
    </location>
</feature>
<dbReference type="PANTHER" id="PTHR26374:SF472">
    <property type="entry name" value="C2H2-TYPE DOMAIN-CONTAINING PROTEIN"/>
    <property type="match status" value="1"/>
</dbReference>
<keyword evidence="3" id="KW-0677">Repeat</keyword>
<evidence type="ECO:0000256" key="7">
    <source>
        <dbReference type="ARBA" id="ARBA00023163"/>
    </source>
</evidence>
<evidence type="ECO:0000256" key="9">
    <source>
        <dbReference type="PROSITE-ProRule" id="PRU00042"/>
    </source>
</evidence>
<proteinExistence type="predicted"/>
<evidence type="ECO:0000256" key="10">
    <source>
        <dbReference type="SAM" id="MobiDB-lite"/>
    </source>
</evidence>
<keyword evidence="8" id="KW-0539">Nucleus</keyword>
<reference evidence="12" key="1">
    <citation type="submission" date="2023-07" db="EMBL/GenBank/DDBJ databases">
        <title>A chromosome-level genome assembly of Lolium multiflorum.</title>
        <authorList>
            <person name="Chen Y."/>
            <person name="Copetti D."/>
            <person name="Kolliker R."/>
            <person name="Studer B."/>
        </authorList>
    </citation>
    <scope>NUCLEOTIDE SEQUENCE</scope>
    <source>
        <strain evidence="12">02402/16</strain>
        <tissue evidence="12">Leaf</tissue>
    </source>
</reference>
<evidence type="ECO:0000259" key="11">
    <source>
        <dbReference type="PROSITE" id="PS50157"/>
    </source>
</evidence>
<dbReference type="PANTHER" id="PTHR26374">
    <property type="entry name" value="ZINC FINGER PROTEIN ZAT5"/>
    <property type="match status" value="1"/>
</dbReference>
<dbReference type="Proteomes" id="UP001231189">
    <property type="component" value="Unassembled WGS sequence"/>
</dbReference>
<dbReference type="SMART" id="SM00355">
    <property type="entry name" value="ZnF_C2H2"/>
    <property type="match status" value="3"/>
</dbReference>
<dbReference type="EMBL" id="JAUUTY010000001">
    <property type="protein sequence ID" value="KAK1697541.1"/>
    <property type="molecule type" value="Genomic_DNA"/>
</dbReference>
<keyword evidence="2" id="KW-0479">Metal-binding</keyword>
<evidence type="ECO:0000313" key="13">
    <source>
        <dbReference type="Proteomes" id="UP001231189"/>
    </source>
</evidence>
<dbReference type="Gene3D" id="3.30.160.60">
    <property type="entry name" value="Classic Zinc Finger"/>
    <property type="match status" value="1"/>
</dbReference>
<feature type="region of interest" description="Disordered" evidence="10">
    <location>
        <begin position="1"/>
        <end position="66"/>
    </location>
</feature>
<organism evidence="12 13">
    <name type="scientific">Lolium multiflorum</name>
    <name type="common">Italian ryegrass</name>
    <name type="synonym">Lolium perenne subsp. multiflorum</name>
    <dbReference type="NCBI Taxonomy" id="4521"/>
    <lineage>
        <taxon>Eukaryota</taxon>
        <taxon>Viridiplantae</taxon>
        <taxon>Streptophyta</taxon>
        <taxon>Embryophyta</taxon>
        <taxon>Tracheophyta</taxon>
        <taxon>Spermatophyta</taxon>
        <taxon>Magnoliopsida</taxon>
        <taxon>Liliopsida</taxon>
        <taxon>Poales</taxon>
        <taxon>Poaceae</taxon>
        <taxon>BOP clade</taxon>
        <taxon>Pooideae</taxon>
        <taxon>Poodae</taxon>
        <taxon>Poeae</taxon>
        <taxon>Poeae Chloroplast Group 2 (Poeae type)</taxon>
        <taxon>Loliodinae</taxon>
        <taxon>Loliinae</taxon>
        <taxon>Lolium</taxon>
    </lineage>
</organism>
<name>A0AAD8U256_LOLMU</name>
<dbReference type="InterPro" id="IPR013087">
    <property type="entry name" value="Znf_C2H2_type"/>
</dbReference>
<evidence type="ECO:0000313" key="12">
    <source>
        <dbReference type="EMBL" id="KAK1697541.1"/>
    </source>
</evidence>
<keyword evidence="5" id="KW-0862">Zinc</keyword>
<evidence type="ECO:0000256" key="3">
    <source>
        <dbReference type="ARBA" id="ARBA00022737"/>
    </source>
</evidence>
<protein>
    <recommendedName>
        <fullName evidence="11">C2H2-type domain-containing protein</fullName>
    </recommendedName>
</protein>
<accession>A0AAD8U256</accession>
<dbReference type="AlphaFoldDB" id="A0AAD8U256"/>
<keyword evidence="4 9" id="KW-0863">Zinc-finger</keyword>
<keyword evidence="13" id="KW-1185">Reference proteome</keyword>
<gene>
    <name evidence="12" type="ORF">QYE76_014238</name>
</gene>
<evidence type="ECO:0000256" key="6">
    <source>
        <dbReference type="ARBA" id="ARBA00023015"/>
    </source>
</evidence>
<evidence type="ECO:0000256" key="2">
    <source>
        <dbReference type="ARBA" id="ARBA00022723"/>
    </source>
</evidence>
<keyword evidence="7" id="KW-0804">Transcription</keyword>
<evidence type="ECO:0000256" key="1">
    <source>
        <dbReference type="ARBA" id="ARBA00004123"/>
    </source>
</evidence>
<comment type="subcellular location">
    <subcellularLocation>
        <location evidence="1">Nucleus</location>
    </subcellularLocation>
</comment>
<keyword evidence="6" id="KW-0805">Transcription regulation</keyword>